<dbReference type="Proteomes" id="UP000887579">
    <property type="component" value="Unplaced"/>
</dbReference>
<sequence length="1623" mass="184075">MTSRHKSLSTKSCLNLYNSQEDDDFKKEVKKNSNSSKNSSTLSLHIAAYENSIECGNFDNGKNLSKDTKQTSFSKAWKGGGPLIENTVEFPRQQKEEPSEPEVMQFKASQKLLNPNEIKSLTKQNDDIATDALTMNVKSKAMSNQEDEENRRIFEHFIVAGLSENPEELTPLEHECGNKPNEVLAPITDIVVIFPGYGEKVPAGFTCIETTPSGYPADLNHGSIRTHSAFLCYKRGYHKPPLVDIGVMDEGKKERLMEDSTVIQYTPDGRLANAVVGSDVYVCYKKAQSCCRRIAYKPAVLDCFPKTDSENVLAQNVPMFCLPMGAVIESWSAKSGAPEQLFSTCVLTDAVGTKYYGASLTFYEKYTKELTPHQKEMLSFDTDSKSEGDEASDSSTSSPPKEDSSPEQMYEVPFPTPLRPRVLVQLGDEMIPFENHDDSQVPLSGAQFTEVLKCLGADTFIYAMSLALLEQKILIHSLRPWLLTVVSETICALMFPFYWQCPYIPQCPLALAGVLHAPLPFIAGVDSRYFDLYEDPPGDVTCLDLDTATVRHSINKKLIKQATLPKRSLKHLKASLEKVLENLRFDDRNSEKQRRQKSSDASDEQQQLRKASYEMTIREAFLRFMCSLMVGYSSFLKPIKSCPRGKNTTDISARFDLDGFLRTRDRASTEFYQKFSETQSFNRFIEERSFISDKVVYNAFFDDCIRKFLTKGTPMNLLDRDAYSVNHTIVVQPPFMLDTKHAEVEYNYKGFPNHFDHELFELQEIKDVADSKVAELVQGSPYPSKLRYSAIRTKQEIRTSIEVANKWTQNYPILWPRIVLFYAYSLWFLQLPSLLHVAKNKLKILRLAMTVLSRLNRSLVPLLDQIPFRLLMQLCGEYGYPHFAAEVLREMQRLNVEPNAITYAIYHKAVMEGERPSEARLNAIEAWKRLRLRLEGCVRFAAVRRDPNFILHSNNVQNLPPQNLDPTFSIENMSTLSVDDSAINPSVPSTPEPDTGSRSSKDTKDDEEKALEEQPYVITTYPLGPRKESKDSTQNVQSNVDPLLGVGESETTDEGISKASSLTMSPSREQFLREHSASPFAKDIASNQKIPIERYISHLMYEVPFPTPLRPRVLVQLGDEMISFESHDDSQVPLSGAVSEVSSSSPTVAEVEKKIKAVDIKENQKHSEGVKPKFEAEGLPNQQVATSSEGSSNKVFFVVVDFTDRKGSHGKQSFQFESEDIVKTLIDKICKAKSLDHVFLQIYYKKVQIFDPNLKLFNFLNNGDIVEAVHSSIEAWETLVEDYEFAMAARGNPKSKIKAANKVALDSVKLDNANFFLFYRKFAIKWKDMKTNERFMRMVDTSRTTMEACAKQYFEKLFPGCILKFEDKNKGSRSGVVIQLFKANESSPSIYFMKTYHLAGTSSTSSSARHLPDFRELFAYRLLNHMRIGPTVHFPYYKDSTQIYFIVTEAVKGFTELGELVDVFKIKEDNGEEMVGTAEQKLIYELTVEAHLLSLIFGLNDFNLGNFGPDEDKKLSVVDFEIGSESVISGHKIVDKFKDNLNNCYHVQAILDDMNSDEKYDIGKLALNRWSSLESASVSLIGKEKEELRKQGLKFKNDTRGVEEYFENIKKNFHKMKTFFANV</sequence>
<accession>A0AC34GMZ4</accession>
<dbReference type="WBParaSite" id="ES5_v2.g360.t1">
    <property type="protein sequence ID" value="ES5_v2.g360.t1"/>
    <property type="gene ID" value="ES5_v2.g360"/>
</dbReference>
<evidence type="ECO:0000313" key="2">
    <source>
        <dbReference type="WBParaSite" id="ES5_v2.g360.t1"/>
    </source>
</evidence>
<protein>
    <submittedName>
        <fullName evidence="2">Uncharacterized protein</fullName>
    </submittedName>
</protein>
<reference evidence="2" key="1">
    <citation type="submission" date="2022-11" db="UniProtKB">
        <authorList>
            <consortium name="WormBaseParasite"/>
        </authorList>
    </citation>
    <scope>IDENTIFICATION</scope>
</reference>
<name>A0AC34GMZ4_9BILA</name>
<proteinExistence type="predicted"/>
<organism evidence="1 2">
    <name type="scientific">Panagrolaimus sp. ES5</name>
    <dbReference type="NCBI Taxonomy" id="591445"/>
    <lineage>
        <taxon>Eukaryota</taxon>
        <taxon>Metazoa</taxon>
        <taxon>Ecdysozoa</taxon>
        <taxon>Nematoda</taxon>
        <taxon>Chromadorea</taxon>
        <taxon>Rhabditida</taxon>
        <taxon>Tylenchina</taxon>
        <taxon>Panagrolaimomorpha</taxon>
        <taxon>Panagrolaimoidea</taxon>
        <taxon>Panagrolaimidae</taxon>
        <taxon>Panagrolaimus</taxon>
    </lineage>
</organism>
<evidence type="ECO:0000313" key="1">
    <source>
        <dbReference type="Proteomes" id="UP000887579"/>
    </source>
</evidence>